<dbReference type="AlphaFoldDB" id="A0A0F9YZH2"/>
<reference evidence="2 3" key="1">
    <citation type="journal article" date="2015" name="Nature">
        <title>rRNA introns, odd ribosomes, and small enigmatic genomes across a large radiation of phyla.</title>
        <authorList>
            <person name="Brown C.T."/>
            <person name="Hug L.A."/>
            <person name="Thomas B.C."/>
            <person name="Sharon I."/>
            <person name="Castelle C.J."/>
            <person name="Singh A."/>
            <person name="Wilkins M.J."/>
            <person name="Williams K.H."/>
            <person name="Banfield J.F."/>
        </authorList>
    </citation>
    <scope>NUCLEOTIDE SEQUENCE [LARGE SCALE GENOMIC DNA]</scope>
</reference>
<feature type="transmembrane region" description="Helical" evidence="1">
    <location>
        <begin position="115"/>
        <end position="131"/>
    </location>
</feature>
<dbReference type="Proteomes" id="UP000034803">
    <property type="component" value="Unassembled WGS sequence"/>
</dbReference>
<feature type="transmembrane region" description="Helical" evidence="1">
    <location>
        <begin position="12"/>
        <end position="33"/>
    </location>
</feature>
<dbReference type="EMBL" id="LBOI01000005">
    <property type="protein sequence ID" value="KKP31786.1"/>
    <property type="molecule type" value="Genomic_DNA"/>
</dbReference>
<evidence type="ECO:0000313" key="2">
    <source>
        <dbReference type="EMBL" id="KKP31786.1"/>
    </source>
</evidence>
<feature type="transmembrane region" description="Helical" evidence="1">
    <location>
        <begin position="39"/>
        <end position="60"/>
    </location>
</feature>
<protein>
    <submittedName>
        <fullName evidence="2">Uncharacterized protein</fullName>
    </submittedName>
</protein>
<keyword evidence="1" id="KW-0812">Transmembrane</keyword>
<proteinExistence type="predicted"/>
<evidence type="ECO:0000313" key="3">
    <source>
        <dbReference type="Proteomes" id="UP000034803"/>
    </source>
</evidence>
<keyword evidence="1" id="KW-0472">Membrane</keyword>
<organism evidence="2 3">
    <name type="scientific">Candidatus Woesebacteria bacterium GW2011_GWC2_31_9</name>
    <dbReference type="NCBI Taxonomy" id="1618586"/>
    <lineage>
        <taxon>Bacteria</taxon>
        <taxon>Candidatus Woeseibacteriota</taxon>
    </lineage>
</organism>
<name>A0A0F9YZH2_9BACT</name>
<gene>
    <name evidence="2" type="ORF">UR21_C0005G0008</name>
</gene>
<evidence type="ECO:0000256" key="1">
    <source>
        <dbReference type="SAM" id="Phobius"/>
    </source>
</evidence>
<keyword evidence="1" id="KW-1133">Transmembrane helix</keyword>
<sequence length="134" mass="15161">MKRSIINGFIASLILLSVYFVVIILVSGFVFAKDQFRQFWYYVIPLSIGFGIQIGIFSYIRNLHKTKPSSKVLATTGTTSTFAMVSCCSHYLVNILPILGVVGIISFITQYQIEFFWIGLIFNLAGIIYMLKQI</sequence>
<comment type="caution">
    <text evidence="2">The sequence shown here is derived from an EMBL/GenBank/DDBJ whole genome shotgun (WGS) entry which is preliminary data.</text>
</comment>
<accession>A0A0F9YZH2</accession>
<feature type="transmembrane region" description="Helical" evidence="1">
    <location>
        <begin position="81"/>
        <end position="109"/>
    </location>
</feature>